<dbReference type="SUPFAM" id="SSF56214">
    <property type="entry name" value="4'-phosphopantetheinyl transferase"/>
    <property type="match status" value="1"/>
</dbReference>
<dbReference type="Pfam" id="PF01648">
    <property type="entry name" value="ACPS"/>
    <property type="match status" value="1"/>
</dbReference>
<dbReference type="RefSeq" id="WP_166778775.1">
    <property type="nucleotide sequence ID" value="NZ_JAAOYO010000001.1"/>
</dbReference>
<evidence type="ECO:0000259" key="2">
    <source>
        <dbReference type="Pfam" id="PF01648"/>
    </source>
</evidence>
<proteinExistence type="predicted"/>
<dbReference type="InterPro" id="IPR008278">
    <property type="entry name" value="4-PPantetheinyl_Trfase_dom"/>
</dbReference>
<organism evidence="3 4">
    <name type="scientific">Curtobacterium salicis</name>
    <dbReference type="NCBI Taxonomy" id="1779862"/>
    <lineage>
        <taxon>Bacteria</taxon>
        <taxon>Bacillati</taxon>
        <taxon>Actinomycetota</taxon>
        <taxon>Actinomycetes</taxon>
        <taxon>Micrococcales</taxon>
        <taxon>Microbacteriaceae</taxon>
        <taxon>Curtobacterium</taxon>
    </lineage>
</organism>
<feature type="domain" description="4'-phosphopantetheinyl transferase" evidence="2">
    <location>
        <begin position="84"/>
        <end position="144"/>
    </location>
</feature>
<dbReference type="Gene3D" id="3.90.470.20">
    <property type="entry name" value="4'-phosphopantetheinyl transferase domain"/>
    <property type="match status" value="1"/>
</dbReference>
<accession>A0ABX0T3H4</accession>
<dbReference type="EMBL" id="JAAOYO010000001">
    <property type="protein sequence ID" value="NII39582.1"/>
    <property type="molecule type" value="Genomic_DNA"/>
</dbReference>
<evidence type="ECO:0000256" key="1">
    <source>
        <dbReference type="ARBA" id="ARBA00022679"/>
    </source>
</evidence>
<evidence type="ECO:0000313" key="3">
    <source>
        <dbReference type="EMBL" id="NII39582.1"/>
    </source>
</evidence>
<gene>
    <name evidence="3" type="ORF">E9228_000201</name>
</gene>
<keyword evidence="1 3" id="KW-0808">Transferase</keyword>
<dbReference type="Proteomes" id="UP001318300">
    <property type="component" value="Unassembled WGS sequence"/>
</dbReference>
<reference evidence="3 4" key="1">
    <citation type="submission" date="2020-03" db="EMBL/GenBank/DDBJ databases">
        <title>Above-ground endophytic microbial communities from plants in different locations in the United States.</title>
        <authorList>
            <person name="Frank C."/>
        </authorList>
    </citation>
    <scope>NUCLEOTIDE SEQUENCE [LARGE SCALE GENOMIC DNA]</scope>
    <source>
        <strain evidence="3 4">WW7</strain>
    </source>
</reference>
<dbReference type="EC" id="2.7.8.-" evidence="3"/>
<name>A0ABX0T3H4_9MICO</name>
<keyword evidence="4" id="KW-1185">Reference proteome</keyword>
<comment type="caution">
    <text evidence="3">The sequence shown here is derived from an EMBL/GenBank/DDBJ whole genome shotgun (WGS) entry which is preliminary data.</text>
</comment>
<sequence length="207" mass="21188">MSDGAVVRVLTGRGSRTADREALLAFVAEVTDTDTALVTVVRRCPQCGAADHGRPAAVVDGRHLGVSLSRTPGALALAVAPGTIGVDVERPSRVTAAGLDVFTSGERGRASSSASVPVHLTACWAVKEAVLKRDGRGLRVDPSAVDSVLGPVASGADVHMAAFDGLVQPVTVLRLEDDLVLAVAAGGAPVDVQDRRDRSDAGPWSVV</sequence>
<protein>
    <submittedName>
        <fullName evidence="3">4'-phosphopantetheinyl transferase</fullName>
        <ecNumber evidence="3">2.7.8.-</ecNumber>
    </submittedName>
</protein>
<evidence type="ECO:0000313" key="4">
    <source>
        <dbReference type="Proteomes" id="UP001318300"/>
    </source>
</evidence>
<dbReference type="GO" id="GO:0016740">
    <property type="term" value="F:transferase activity"/>
    <property type="evidence" value="ECO:0007669"/>
    <property type="project" value="UniProtKB-KW"/>
</dbReference>
<dbReference type="InterPro" id="IPR037143">
    <property type="entry name" value="4-PPantetheinyl_Trfase_dom_sf"/>
</dbReference>